<dbReference type="SUPFAM" id="SSF52540">
    <property type="entry name" value="P-loop containing nucleoside triphosphate hydrolases"/>
    <property type="match status" value="1"/>
</dbReference>
<organism evidence="3 4">
    <name type="scientific">Solanum verrucosum</name>
    <dbReference type="NCBI Taxonomy" id="315347"/>
    <lineage>
        <taxon>Eukaryota</taxon>
        <taxon>Viridiplantae</taxon>
        <taxon>Streptophyta</taxon>
        <taxon>Embryophyta</taxon>
        <taxon>Tracheophyta</taxon>
        <taxon>Spermatophyta</taxon>
        <taxon>Magnoliopsida</taxon>
        <taxon>eudicotyledons</taxon>
        <taxon>Gunneridae</taxon>
        <taxon>Pentapetalae</taxon>
        <taxon>asterids</taxon>
        <taxon>lamiids</taxon>
        <taxon>Solanales</taxon>
        <taxon>Solanaceae</taxon>
        <taxon>Solanoideae</taxon>
        <taxon>Solaneae</taxon>
        <taxon>Solanum</taxon>
    </lineage>
</organism>
<protein>
    <recommendedName>
        <fullName evidence="2">NB-ARC domain-containing protein</fullName>
    </recommendedName>
</protein>
<proteinExistence type="predicted"/>
<dbReference type="PANTHER" id="PTHR19338:SF60">
    <property type="entry name" value="NB-ARC DOMAIN-CONTAINING PROTEIN"/>
    <property type="match status" value="1"/>
</dbReference>
<dbReference type="PANTHER" id="PTHR19338">
    <property type="entry name" value="TRANSLOCASE OF INNER MITOCHONDRIAL MEMBRANE 13 HOMOLOG"/>
    <property type="match status" value="1"/>
</dbReference>
<dbReference type="GO" id="GO:0043531">
    <property type="term" value="F:ADP binding"/>
    <property type="evidence" value="ECO:0007669"/>
    <property type="project" value="InterPro"/>
</dbReference>
<dbReference type="Gene3D" id="3.40.50.300">
    <property type="entry name" value="P-loop containing nucleotide triphosphate hydrolases"/>
    <property type="match status" value="1"/>
</dbReference>
<gene>
    <name evidence="3" type="ORF">MTR67_034268</name>
</gene>
<feature type="domain" description="NB-ARC" evidence="2">
    <location>
        <begin position="36"/>
        <end position="97"/>
    </location>
</feature>
<dbReference type="EMBL" id="CP133619">
    <property type="protein sequence ID" value="WMV40883.1"/>
    <property type="molecule type" value="Genomic_DNA"/>
</dbReference>
<name>A0AAF0U7G6_SOLVR</name>
<feature type="region of interest" description="Disordered" evidence="1">
    <location>
        <begin position="1"/>
        <end position="22"/>
    </location>
</feature>
<accession>A0AAF0U7G6</accession>
<reference evidence="3" key="1">
    <citation type="submission" date="2023-08" db="EMBL/GenBank/DDBJ databases">
        <title>A de novo genome assembly of Solanum verrucosum Schlechtendal, a Mexican diploid species geographically isolated from the other diploid A-genome species in potato relatives.</title>
        <authorList>
            <person name="Hosaka K."/>
        </authorList>
    </citation>
    <scope>NUCLEOTIDE SEQUENCE</scope>
    <source>
        <tissue evidence="3">Young leaves</tissue>
    </source>
</reference>
<dbReference type="Proteomes" id="UP001234989">
    <property type="component" value="Chromosome 8"/>
</dbReference>
<evidence type="ECO:0000313" key="3">
    <source>
        <dbReference type="EMBL" id="WMV40883.1"/>
    </source>
</evidence>
<evidence type="ECO:0000259" key="2">
    <source>
        <dbReference type="Pfam" id="PF00931"/>
    </source>
</evidence>
<evidence type="ECO:0000313" key="4">
    <source>
        <dbReference type="Proteomes" id="UP001234989"/>
    </source>
</evidence>
<keyword evidence="4" id="KW-1185">Reference proteome</keyword>
<sequence>MLIKFNTHGSKSAELARISSSPEKSTIEENTIVGMEDDFNTILDRLTAQTHELIVIPIIGMGGIGKTTLARKVYGDSFIRSRFDKHAWVTISEEYTNAS</sequence>
<dbReference type="InterPro" id="IPR002182">
    <property type="entry name" value="NB-ARC"/>
</dbReference>
<dbReference type="AlphaFoldDB" id="A0AAF0U7G6"/>
<dbReference type="InterPro" id="IPR027417">
    <property type="entry name" value="P-loop_NTPase"/>
</dbReference>
<evidence type="ECO:0000256" key="1">
    <source>
        <dbReference type="SAM" id="MobiDB-lite"/>
    </source>
</evidence>
<dbReference type="Pfam" id="PF00931">
    <property type="entry name" value="NB-ARC"/>
    <property type="match status" value="1"/>
</dbReference>